<keyword evidence="3" id="KW-0106">Calcium</keyword>
<name>A0A2K5QUS8_CEBIM</name>
<dbReference type="PANTHER" id="PTHR10117">
    <property type="entry name" value="TRANSIENT RECEPTOR POTENTIAL CHANNEL"/>
    <property type="match status" value="1"/>
</dbReference>
<evidence type="ECO:0000256" key="6">
    <source>
        <dbReference type="ARBA" id="ARBA00022737"/>
    </source>
</evidence>
<dbReference type="PANTHER" id="PTHR10117:SF25">
    <property type="entry name" value="SHORT TRANSIENT RECEPTOR POTENTIAL CHANNEL 4"/>
    <property type="match status" value="1"/>
</dbReference>
<evidence type="ECO:0000256" key="7">
    <source>
        <dbReference type="ARBA" id="ARBA00022989"/>
    </source>
</evidence>
<organism evidence="16 17">
    <name type="scientific">Cebus imitator</name>
    <name type="common">Panamanian white-faced capuchin</name>
    <name type="synonym">Cebus capucinus imitator</name>
    <dbReference type="NCBI Taxonomy" id="2715852"/>
    <lineage>
        <taxon>Eukaryota</taxon>
        <taxon>Metazoa</taxon>
        <taxon>Chordata</taxon>
        <taxon>Craniata</taxon>
        <taxon>Vertebrata</taxon>
        <taxon>Euteleostomi</taxon>
        <taxon>Mammalia</taxon>
        <taxon>Eutheria</taxon>
        <taxon>Euarchontoglires</taxon>
        <taxon>Primates</taxon>
        <taxon>Haplorrhini</taxon>
        <taxon>Platyrrhini</taxon>
        <taxon>Cebidae</taxon>
        <taxon>Cebinae</taxon>
        <taxon>Cebus</taxon>
    </lineage>
</organism>
<evidence type="ECO:0000256" key="12">
    <source>
        <dbReference type="ARBA" id="ARBA00036634"/>
    </source>
</evidence>
<evidence type="ECO:0000256" key="5">
    <source>
        <dbReference type="ARBA" id="ARBA00022692"/>
    </source>
</evidence>
<accession>A0A2K5QUS8</accession>
<keyword evidence="11" id="KW-0407">Ion channel</keyword>
<dbReference type="FunFam" id="1.10.287.70:FF:000266">
    <property type="entry name" value="Transient receptor potential cation channel subfamily c member 1"/>
    <property type="match status" value="1"/>
</dbReference>
<comment type="catalytic activity">
    <reaction evidence="12">
        <text>Ca(2+)(in) = Ca(2+)(out)</text>
        <dbReference type="Rhea" id="RHEA:29671"/>
        <dbReference type="ChEBI" id="CHEBI:29108"/>
    </reaction>
</comment>
<dbReference type="GO" id="GO:0015279">
    <property type="term" value="F:store-operated calcium channel activity"/>
    <property type="evidence" value="ECO:0007669"/>
    <property type="project" value="TreeGrafter"/>
</dbReference>
<evidence type="ECO:0000256" key="11">
    <source>
        <dbReference type="ARBA" id="ARBA00023303"/>
    </source>
</evidence>
<evidence type="ECO:0000256" key="4">
    <source>
        <dbReference type="ARBA" id="ARBA00022673"/>
    </source>
</evidence>
<feature type="transmembrane region" description="Helical" evidence="14">
    <location>
        <begin position="343"/>
        <end position="367"/>
    </location>
</feature>
<evidence type="ECO:0000256" key="8">
    <source>
        <dbReference type="ARBA" id="ARBA00023043"/>
    </source>
</evidence>
<dbReference type="PRINTS" id="PR01097">
    <property type="entry name" value="TRNSRECEPTRP"/>
</dbReference>
<keyword evidence="10 14" id="KW-0472">Membrane</keyword>
<dbReference type="InterPro" id="IPR002153">
    <property type="entry name" value="TRPC_channel"/>
</dbReference>
<dbReference type="GO" id="GO:0005886">
    <property type="term" value="C:plasma membrane"/>
    <property type="evidence" value="ECO:0007669"/>
    <property type="project" value="TreeGrafter"/>
</dbReference>
<evidence type="ECO:0000259" key="15">
    <source>
        <dbReference type="Pfam" id="PF00520"/>
    </source>
</evidence>
<evidence type="ECO:0000256" key="3">
    <source>
        <dbReference type="ARBA" id="ARBA00022568"/>
    </source>
</evidence>
<keyword evidence="8" id="KW-0040">ANK repeat</keyword>
<feature type="transmembrane region" description="Helical" evidence="14">
    <location>
        <begin position="158"/>
        <end position="177"/>
    </location>
</feature>
<evidence type="ECO:0000256" key="10">
    <source>
        <dbReference type="ARBA" id="ARBA00023136"/>
    </source>
</evidence>
<evidence type="ECO:0000256" key="13">
    <source>
        <dbReference type="SAM" id="MobiDB-lite"/>
    </source>
</evidence>
<feature type="compositionally biased region" description="Basic and acidic residues" evidence="13">
    <location>
        <begin position="604"/>
        <end position="615"/>
    </location>
</feature>
<dbReference type="InterPro" id="IPR005821">
    <property type="entry name" value="Ion_trans_dom"/>
</dbReference>
<feature type="transmembrane region" description="Helical" evidence="14">
    <location>
        <begin position="422"/>
        <end position="444"/>
    </location>
</feature>
<dbReference type="Pfam" id="PF00520">
    <property type="entry name" value="Ion_trans"/>
    <property type="match status" value="1"/>
</dbReference>
<dbReference type="NCBIfam" id="TIGR00870">
    <property type="entry name" value="trp"/>
    <property type="match status" value="1"/>
</dbReference>
<dbReference type="GO" id="GO:0070679">
    <property type="term" value="F:inositol 1,4,5 trisphosphate binding"/>
    <property type="evidence" value="ECO:0007669"/>
    <property type="project" value="TreeGrafter"/>
</dbReference>
<dbReference type="Proteomes" id="UP000233040">
    <property type="component" value="Unassembled WGS sequence"/>
</dbReference>
<keyword evidence="7 14" id="KW-1133">Transmembrane helix</keyword>
<keyword evidence="5 14" id="KW-0812">Transmembrane</keyword>
<dbReference type="Ensembl" id="ENSCCAT00000037140.1">
    <property type="protein sequence ID" value="ENSCCAP00000019656.1"/>
    <property type="gene ID" value="ENSCCAG00000027382.1"/>
</dbReference>
<dbReference type="Gene3D" id="1.25.40.20">
    <property type="entry name" value="Ankyrin repeat-containing domain"/>
    <property type="match status" value="1"/>
</dbReference>
<feature type="transmembrane region" description="Helical" evidence="14">
    <location>
        <begin position="301"/>
        <end position="323"/>
    </location>
</feature>
<evidence type="ECO:0000256" key="1">
    <source>
        <dbReference type="ARBA" id="ARBA00004141"/>
    </source>
</evidence>
<dbReference type="AlphaFoldDB" id="A0A2K5QUS8"/>
<feature type="compositionally biased region" description="Low complexity" evidence="13">
    <location>
        <begin position="591"/>
        <end position="602"/>
    </location>
</feature>
<evidence type="ECO:0000313" key="17">
    <source>
        <dbReference type="Proteomes" id="UP000233040"/>
    </source>
</evidence>
<reference evidence="16" key="1">
    <citation type="submission" date="2025-08" db="UniProtKB">
        <authorList>
            <consortium name="Ensembl"/>
        </authorList>
    </citation>
    <scope>IDENTIFICATION</scope>
</reference>
<dbReference type="PRINTS" id="PR01645">
    <property type="entry name" value="TRPCHANNEL4"/>
</dbReference>
<feature type="region of interest" description="Disordered" evidence="13">
    <location>
        <begin position="589"/>
        <end position="618"/>
    </location>
</feature>
<dbReference type="Pfam" id="PF12796">
    <property type="entry name" value="Ank_2"/>
    <property type="match status" value="1"/>
</dbReference>
<feature type="transmembrane region" description="Helical" evidence="14">
    <location>
        <begin position="388"/>
        <end position="410"/>
    </location>
</feature>
<dbReference type="InterPro" id="IPR002110">
    <property type="entry name" value="Ankyrin_rpt"/>
</dbReference>
<keyword evidence="6" id="KW-0677">Repeat</keyword>
<keyword evidence="9" id="KW-0406">Ion transport</keyword>
<feature type="transmembrane region" description="Helical" evidence="14">
    <location>
        <begin position="231"/>
        <end position="249"/>
    </location>
</feature>
<evidence type="ECO:0000256" key="9">
    <source>
        <dbReference type="ARBA" id="ARBA00023065"/>
    </source>
</evidence>
<feature type="transmembrane region" description="Helical" evidence="14">
    <location>
        <begin position="269"/>
        <end position="289"/>
    </location>
</feature>
<dbReference type="SUPFAM" id="SSF48403">
    <property type="entry name" value="Ankyrin repeat"/>
    <property type="match status" value="1"/>
</dbReference>
<keyword evidence="4" id="KW-0107">Calcium channel</keyword>
<evidence type="ECO:0000313" key="16">
    <source>
        <dbReference type="Ensembl" id="ENSCCAP00000019656.1"/>
    </source>
</evidence>
<reference evidence="16" key="2">
    <citation type="submission" date="2025-09" db="UniProtKB">
        <authorList>
            <consortium name="Ensembl"/>
        </authorList>
    </citation>
    <scope>IDENTIFICATION</scope>
</reference>
<proteinExistence type="predicted"/>
<protein>
    <submittedName>
        <fullName evidence="16">Transient receptor potential cation channel subfamily C member 4</fullName>
    </submittedName>
</protein>
<evidence type="ECO:0000256" key="2">
    <source>
        <dbReference type="ARBA" id="ARBA00022448"/>
    </source>
</evidence>
<keyword evidence="3" id="KW-0109">Calcium transport</keyword>
<comment type="subcellular location">
    <subcellularLocation>
        <location evidence="1">Membrane</location>
        <topology evidence="1">Multi-pass membrane protein</topology>
    </subcellularLocation>
</comment>
<keyword evidence="17" id="KW-1185">Reference proteome</keyword>
<dbReference type="InterPro" id="IPR036770">
    <property type="entry name" value="Ankyrin_rpt-contain_sf"/>
</dbReference>
<feature type="transmembrane region" description="Helical" evidence="14">
    <location>
        <begin position="189"/>
        <end position="210"/>
    </location>
</feature>
<dbReference type="InterPro" id="IPR005460">
    <property type="entry name" value="TRPC4_channel"/>
</dbReference>
<dbReference type="GeneTree" id="ENSGT01060000248594"/>
<keyword evidence="2" id="KW-0813">Transport</keyword>
<evidence type="ECO:0000256" key="14">
    <source>
        <dbReference type="SAM" id="Phobius"/>
    </source>
</evidence>
<gene>
    <name evidence="16" type="primary">TRPC4</name>
</gene>
<sequence>MAQFYYKRNVNAPYRDRIPLRIVRAESELSPSEKAYLNAVEKGDYASVKKSLEEAEIYFKININCIDPLGRTALLIAIENENLELIELLLSFNVYVGDALLHAIRKEVVGAVELLLNHKKPSGEKQFVAQPNCQQLLASRWYDEFPGWRRRHWAVKMVTCFIIGLLFPVFSVCYLIAPKSPLGLFIRKPFIKFICHTASYLTFLFLLLLASQHIDRSDLNRQGPPPTIVEWMILPWVLGFIWGEIKQMWDGGLQDYIHDWWNLMDFVMNSLYLATISLKIVAFVKYSALNPRESWDMWHPTLVAEALFAIANIFSSLRLISLFTANSHLGPLQISLGRMLLDILKFLFIYCLVLLAFANGLNQLYFYYEETKGLTCKGIRCEKQNNAFSTLFETLQSLFWSIFGLINLYVTNVKAQHEFTEFVGATMFGTYNVISLVVLLNMLIAMMNNSYQLIADHADIEWKFARTKLWMSYFEEGGTLPTPFNVIPSPKSLWYLIKWIWTHLCKKKMRRKPESFGTIGRRAADNLRRHHQYQEVMRNLVKRYVAAMIRDAKTEEGLTEENFKELKQDISSFRFEVLGLLRGSKLSTIQSANASKESSNSADSDEKSDNEGNSKDKKKNFSLFDLTTLIHPRSAAIASERHNISNGSALVVQEPHREKQRKVNFVTDIKNLGLFHRRSKQNAAEQNANQIFSVSEEVARQQAAGPLERNIQLESRGLASRGDLSIPGLSEQCVLVDHRERNTDTLGLQVGKRVCPFKSEKVVVEDTVPIIPKEKHAKEEDSSIDYDLNLPDTVTHEDYVTTRL</sequence>
<dbReference type="GO" id="GO:0034703">
    <property type="term" value="C:cation channel complex"/>
    <property type="evidence" value="ECO:0007669"/>
    <property type="project" value="TreeGrafter"/>
</dbReference>
<dbReference type="GO" id="GO:0051480">
    <property type="term" value="P:regulation of cytosolic calcium ion concentration"/>
    <property type="evidence" value="ECO:0007669"/>
    <property type="project" value="TreeGrafter"/>
</dbReference>
<feature type="domain" description="Ion transport" evidence="15">
    <location>
        <begin position="201"/>
        <end position="458"/>
    </location>
</feature>